<dbReference type="SUPFAM" id="SSF56219">
    <property type="entry name" value="DNase I-like"/>
    <property type="match status" value="2"/>
</dbReference>
<dbReference type="PANTHER" id="PTHR33116:SF78">
    <property type="entry name" value="OS12G0587133 PROTEIN"/>
    <property type="match status" value="1"/>
</dbReference>
<evidence type="ECO:0000259" key="2">
    <source>
        <dbReference type="PROSITE" id="PS50878"/>
    </source>
</evidence>
<dbReference type="InterPro" id="IPR000477">
    <property type="entry name" value="RT_dom"/>
</dbReference>
<name>A0A2N9HJW4_FAGSY</name>
<sequence length="1743" mass="193468">MGDTRLFHVESKLFELKKNAMEVTIIERGKKHRSIVSMGFAAAFWFRDSLLEVATLSRDQNAFRSFREGNKVYVIQKQRNDKGNFVTVTILGDSKGRGGVIIPEGKDSWGWRGVSVEMGELLSSKAMANPGGNHRRQPIAGKSTTQGNLRKEYCTFKTAVIQGNNIPKILPIQAGVDKIPEEINAKGEVVLNLKVILTCDKAGSWQASWAGLADTSAITAPSGLSKDSNSALVHNPKPGPNMDPHTRLEPSQGNKGNKVWRPKQAGPKPTLVMKSTHPHGSGLEATRVPMNSIHQPHGSGLEATRVPETSVSNRFSVFQVGESSGTCEASDDLAPPPAECTTISTPLADAALPESDGKLISPMICPLSKTTEVDRTWGSSSAWVLELRDGRRVSIPLSLLRQPVVTALPTDYAAGPLVTREELMGVGSTADDLISLDGSLGGSEFSGEEDEAEDDVSLVWEDPEVGGLGSELVCWGDEAETLDVEPLAISKPVEIELSAVVPNIQDPGMVVTPSEVEVSPPGVEVSPSDWVLGKSKRIGKVLGASYHGNEERINRLLMEIDGRRPQTSCEETKLDFIDRGVVRSLWGLHHVDWLYLGSEGASGGILLMWDRRVVEKIDSAVGHYSISCKFQNVLDHKEWAFSGVYGPNTNQERVIMWEELAGVASWWGVPWVTGGDFNAVRFPSERLGSMHFTPAMHGFSDFISSCGLRDISFGADPGIPLRTMYHSSTDHSFDYELISTRSCFEEELSTLFVEEEELSTLFVGGGGGGESWTESKGERERERAYQWAVAVGGGPVLAKSQARLLGSGPGRVRRRAPVQGSRRLISRSVAVDGGSVAVETEGADLPFALSLSLEWQFFNFIAHPGHTLHPPLIPLEGGLFTWSNNRVNVAMSRIDRFLYSDEWDDLFPSILQKRLPRILSDHFPIVLECGDFSRSRRPFRFENMWLKADGFKERVKEWWNSYTFYGTPGYIMACKLKALKVDLKKWNEEVFGNVGVKINKLMSELVELDALADLRPLTEVEIQKKVGIVADLERTSLLEEISWRQKSRALWLQEGDKNTKFFHRLANSNRRYNSISSLSINGVVSTDSVAISECITNFYSHLFEEEEGDRPLLDGLDFAMISAEDALWLERPFDEEEVAGVVAGFNGDKAPGPDGFSMGFFQCCWDILNPDVMAVLNYFHGLSSFEKSLNATFVSLIPKKTDALEVKDFRPISLVGSTYKILAKLLANRLKVVLPKIISASQNAFVQGRQILDSVLIASECLDSRLKSGDPGVLCKLDVEKAYDHVNWGFLSYLLQRCGFSVRWRNWIHFCISTARFSILINGCPSGFFPSSRGLRQGDPLSPLLFVIVMEALSRLLDRAVREGLFLGFSVGTLAANSLMVSHLLFADDTLIFCGADSEQISNLRYVFTWFEAVSGLKINLSKSEIVPVGDVPHLEELVQLLGCKQSVLPMQYLGLPLGATFKEMAIWNPVLERVEKRLASWKRLYLSKGGKVTLIKSTLSSIPTYFLSLFPIPARVANRLEKLQRDFLWCGMDETPKFHLVNGYGGMGWRREALWRLVVDAKYGSLWGGWCSKSGTGSYGDKEASVADLMSFPNGHLHWDFHFVRNVNDWELESLTSFMDLLYSCHMEGVGEDRMGWRNRATKGFTVKNFYSCLCPSHFASFPWKSIWKVKVPPRIAFFSWTAALGNLLTIDNLRKRHLIIIDWSVLEILGIWLFGGWSRIVSCGAFGGRGMLAILRIVKDL</sequence>
<protein>
    <recommendedName>
        <fullName evidence="2">Reverse transcriptase domain-containing protein</fullName>
    </recommendedName>
</protein>
<dbReference type="Pfam" id="PF13966">
    <property type="entry name" value="zf-RVT"/>
    <property type="match status" value="1"/>
</dbReference>
<feature type="domain" description="Reverse transcriptase" evidence="2">
    <location>
        <begin position="1178"/>
        <end position="1458"/>
    </location>
</feature>
<dbReference type="PROSITE" id="PS50878">
    <property type="entry name" value="RT_POL"/>
    <property type="match status" value="1"/>
</dbReference>
<dbReference type="PANTHER" id="PTHR33116">
    <property type="entry name" value="REVERSE TRANSCRIPTASE ZINC-BINDING DOMAIN-CONTAINING PROTEIN-RELATED-RELATED"/>
    <property type="match status" value="1"/>
</dbReference>
<dbReference type="Pfam" id="PF00078">
    <property type="entry name" value="RVT_1"/>
    <property type="match status" value="1"/>
</dbReference>
<dbReference type="InterPro" id="IPR026960">
    <property type="entry name" value="RVT-Znf"/>
</dbReference>
<dbReference type="Gene3D" id="3.60.10.10">
    <property type="entry name" value="Endonuclease/exonuclease/phosphatase"/>
    <property type="match status" value="2"/>
</dbReference>
<evidence type="ECO:0000256" key="1">
    <source>
        <dbReference type="SAM" id="MobiDB-lite"/>
    </source>
</evidence>
<accession>A0A2N9HJW4</accession>
<dbReference type="InterPro" id="IPR036691">
    <property type="entry name" value="Endo/exonu/phosph_ase_sf"/>
</dbReference>
<dbReference type="CDD" id="cd01650">
    <property type="entry name" value="RT_nLTR_like"/>
    <property type="match status" value="1"/>
</dbReference>
<dbReference type="InterPro" id="IPR043502">
    <property type="entry name" value="DNA/RNA_pol_sf"/>
</dbReference>
<reference evidence="3" key="1">
    <citation type="submission" date="2018-02" db="EMBL/GenBank/DDBJ databases">
        <authorList>
            <person name="Cohen D.B."/>
            <person name="Kent A.D."/>
        </authorList>
    </citation>
    <scope>NUCLEOTIDE SEQUENCE</scope>
</reference>
<feature type="region of interest" description="Disordered" evidence="1">
    <location>
        <begin position="221"/>
        <end position="276"/>
    </location>
</feature>
<proteinExistence type="predicted"/>
<dbReference type="SUPFAM" id="SSF56672">
    <property type="entry name" value="DNA/RNA polymerases"/>
    <property type="match status" value="1"/>
</dbReference>
<evidence type="ECO:0000313" key="3">
    <source>
        <dbReference type="EMBL" id="SPD12043.1"/>
    </source>
</evidence>
<gene>
    <name evidence="3" type="ORF">FSB_LOCUS39925</name>
</gene>
<organism evidence="3">
    <name type="scientific">Fagus sylvatica</name>
    <name type="common">Beechnut</name>
    <dbReference type="NCBI Taxonomy" id="28930"/>
    <lineage>
        <taxon>Eukaryota</taxon>
        <taxon>Viridiplantae</taxon>
        <taxon>Streptophyta</taxon>
        <taxon>Embryophyta</taxon>
        <taxon>Tracheophyta</taxon>
        <taxon>Spermatophyta</taxon>
        <taxon>Magnoliopsida</taxon>
        <taxon>eudicotyledons</taxon>
        <taxon>Gunneridae</taxon>
        <taxon>Pentapetalae</taxon>
        <taxon>rosids</taxon>
        <taxon>fabids</taxon>
        <taxon>Fagales</taxon>
        <taxon>Fagaceae</taxon>
        <taxon>Fagus</taxon>
    </lineage>
</organism>
<dbReference type="EMBL" id="OIVN01003555">
    <property type="protein sequence ID" value="SPD12043.1"/>
    <property type="molecule type" value="Genomic_DNA"/>
</dbReference>